<gene>
    <name evidence="1" type="ORF">PLEPLA_LOCUS10233</name>
</gene>
<evidence type="ECO:0000313" key="2">
    <source>
        <dbReference type="Proteomes" id="UP001153269"/>
    </source>
</evidence>
<evidence type="ECO:0000313" key="1">
    <source>
        <dbReference type="EMBL" id="CAB1422318.1"/>
    </source>
</evidence>
<dbReference type="Proteomes" id="UP001153269">
    <property type="component" value="Unassembled WGS sequence"/>
</dbReference>
<organism evidence="1 2">
    <name type="scientific">Pleuronectes platessa</name>
    <name type="common">European plaice</name>
    <dbReference type="NCBI Taxonomy" id="8262"/>
    <lineage>
        <taxon>Eukaryota</taxon>
        <taxon>Metazoa</taxon>
        <taxon>Chordata</taxon>
        <taxon>Craniata</taxon>
        <taxon>Vertebrata</taxon>
        <taxon>Euteleostomi</taxon>
        <taxon>Actinopterygii</taxon>
        <taxon>Neopterygii</taxon>
        <taxon>Teleostei</taxon>
        <taxon>Neoteleostei</taxon>
        <taxon>Acanthomorphata</taxon>
        <taxon>Carangaria</taxon>
        <taxon>Pleuronectiformes</taxon>
        <taxon>Pleuronectoidei</taxon>
        <taxon>Pleuronectidae</taxon>
        <taxon>Pleuronectes</taxon>
    </lineage>
</organism>
<name>A0A9N7U0L9_PLEPL</name>
<protein>
    <submittedName>
        <fullName evidence="1">Uncharacterized protein</fullName>
    </submittedName>
</protein>
<dbReference type="EMBL" id="CADEAL010000575">
    <property type="protein sequence ID" value="CAB1422318.1"/>
    <property type="molecule type" value="Genomic_DNA"/>
</dbReference>
<comment type="caution">
    <text evidence="1">The sequence shown here is derived from an EMBL/GenBank/DDBJ whole genome shotgun (WGS) entry which is preliminary data.</text>
</comment>
<sequence length="124" mass="14127">MNTTTSLRTFGLFWFHTERSGSEQPLSAEDVPRLRHATALPYDVLGEVALGGCLQGVWSSGELRKQSQHRWYQKFCTWSCWPVSKQEVPAGVLPATKLDVTEVQWDLSWMEMSKLLEKDSYCGT</sequence>
<accession>A0A9N7U0L9</accession>
<reference evidence="1" key="1">
    <citation type="submission" date="2020-03" db="EMBL/GenBank/DDBJ databases">
        <authorList>
            <person name="Weist P."/>
        </authorList>
    </citation>
    <scope>NUCLEOTIDE SEQUENCE</scope>
</reference>
<keyword evidence="2" id="KW-1185">Reference proteome</keyword>
<proteinExistence type="predicted"/>
<dbReference type="AlphaFoldDB" id="A0A9N7U0L9"/>